<evidence type="ECO:0000256" key="2">
    <source>
        <dbReference type="ARBA" id="ARBA00022801"/>
    </source>
</evidence>
<evidence type="ECO:0000313" key="7">
    <source>
        <dbReference type="EMBL" id="MDG4983390.1"/>
    </source>
</evidence>
<feature type="domain" description="Helicase ATP-binding" evidence="5">
    <location>
        <begin position="114"/>
        <end position="267"/>
    </location>
</feature>
<dbReference type="PROSITE" id="PS51194">
    <property type="entry name" value="HELICASE_CTER"/>
    <property type="match status" value="1"/>
</dbReference>
<keyword evidence="2" id="KW-0378">Hydrolase</keyword>
<reference evidence="7" key="1">
    <citation type="submission" date="2022-10" db="EMBL/GenBank/DDBJ databases">
        <authorList>
            <person name="Turner M.S."/>
            <person name="Huang W."/>
        </authorList>
    </citation>
    <scope>NUCLEOTIDE SEQUENCE</scope>
    <source>
        <strain evidence="7">3</strain>
    </source>
</reference>
<evidence type="ECO:0000256" key="3">
    <source>
        <dbReference type="ARBA" id="ARBA00022806"/>
    </source>
</evidence>
<dbReference type="PANTHER" id="PTHR12131:SF1">
    <property type="entry name" value="ATP-DEPENDENT RNA HELICASE SUPV3L1, MITOCHONDRIAL-RELATED"/>
    <property type="match status" value="1"/>
</dbReference>
<dbReference type="Gene3D" id="3.40.50.300">
    <property type="entry name" value="P-loop containing nucleotide triphosphate hydrolases"/>
    <property type="match status" value="2"/>
</dbReference>
<dbReference type="GO" id="GO:0016787">
    <property type="term" value="F:hydrolase activity"/>
    <property type="evidence" value="ECO:0007669"/>
    <property type="project" value="UniProtKB-KW"/>
</dbReference>
<organism evidence="7 8">
    <name type="scientific">Lactococcus lactis</name>
    <dbReference type="NCBI Taxonomy" id="1358"/>
    <lineage>
        <taxon>Bacteria</taxon>
        <taxon>Bacillati</taxon>
        <taxon>Bacillota</taxon>
        <taxon>Bacilli</taxon>
        <taxon>Lactobacillales</taxon>
        <taxon>Streptococcaceae</taxon>
        <taxon>Lactococcus</taxon>
    </lineage>
</organism>
<dbReference type="Proteomes" id="UP001152614">
    <property type="component" value="Unassembled WGS sequence"/>
</dbReference>
<gene>
    <name evidence="7" type="ORF">OGZ51_04420</name>
</gene>
<keyword evidence="1" id="KW-0547">Nucleotide-binding</keyword>
<evidence type="ECO:0000256" key="1">
    <source>
        <dbReference type="ARBA" id="ARBA00022741"/>
    </source>
</evidence>
<dbReference type="GO" id="GO:0005524">
    <property type="term" value="F:ATP binding"/>
    <property type="evidence" value="ECO:0007669"/>
    <property type="project" value="UniProtKB-KW"/>
</dbReference>
<evidence type="ECO:0000259" key="6">
    <source>
        <dbReference type="PROSITE" id="PS51194"/>
    </source>
</evidence>
<accession>A0A9X4S3X3</accession>
<dbReference type="Pfam" id="PF00270">
    <property type="entry name" value="DEAD"/>
    <property type="match status" value="1"/>
</dbReference>
<dbReference type="EMBL" id="JAOWLY010000003">
    <property type="protein sequence ID" value="MDG4983390.1"/>
    <property type="molecule type" value="Genomic_DNA"/>
</dbReference>
<keyword evidence="4" id="KW-0067">ATP-binding</keyword>
<dbReference type="SMART" id="SM00487">
    <property type="entry name" value="DEXDc"/>
    <property type="match status" value="1"/>
</dbReference>
<dbReference type="SUPFAM" id="SSF52540">
    <property type="entry name" value="P-loop containing nucleoside triphosphate hydrolases"/>
    <property type="match status" value="2"/>
</dbReference>
<evidence type="ECO:0000313" key="8">
    <source>
        <dbReference type="Proteomes" id="UP001152614"/>
    </source>
</evidence>
<keyword evidence="3 7" id="KW-0347">Helicase</keyword>
<dbReference type="InterPro" id="IPR014001">
    <property type="entry name" value="Helicase_ATP-bd"/>
</dbReference>
<dbReference type="SMART" id="SM00490">
    <property type="entry name" value="HELICc"/>
    <property type="match status" value="1"/>
</dbReference>
<dbReference type="GO" id="GO:0004386">
    <property type="term" value="F:helicase activity"/>
    <property type="evidence" value="ECO:0007669"/>
    <property type="project" value="UniProtKB-KW"/>
</dbReference>
<proteinExistence type="predicted"/>
<dbReference type="RefSeq" id="WP_278228800.1">
    <property type="nucleotide sequence ID" value="NZ_JAOWLY010000003.1"/>
</dbReference>
<feature type="domain" description="Helicase C-terminal" evidence="6">
    <location>
        <begin position="292"/>
        <end position="478"/>
    </location>
</feature>
<dbReference type="InterPro" id="IPR050699">
    <property type="entry name" value="RNA-DNA_Helicase"/>
</dbReference>
<dbReference type="PROSITE" id="PS51192">
    <property type="entry name" value="HELICASE_ATP_BIND_1"/>
    <property type="match status" value="1"/>
</dbReference>
<name>A0A9X4S3X3_9LACT</name>
<comment type="caution">
    <text evidence="7">The sequence shown here is derived from an EMBL/GenBank/DDBJ whole genome shotgun (WGS) entry which is preliminary data.</text>
</comment>
<dbReference type="AlphaFoldDB" id="A0A9X4S3X3"/>
<evidence type="ECO:0000259" key="5">
    <source>
        <dbReference type="PROSITE" id="PS51192"/>
    </source>
</evidence>
<sequence>MNEFNVIDVLKLSEILNFDENWNLTKFVSSIIDTSDARQIIIHILDIWSKVNVDAKPIWIDLIERAGFYPYYVDKIQNENEISDPSIQAQIRTSFFKSDYLQNVYFHEQQKEIEQALNNGRNVAVSAPTSFGKSLLIEEIVARKQFENILIIQPTLALIDETRRKLKKYSSYYNIVVNTRQIPQKQNIFILTAERVLEFPKLPKINFFVIDEFYKISNRLNDSRIDALNIALLNIMKEKPQAMFLTPSVDSLSKKFREKYDIDFFKTDYALVNTKIIEVRSRNNNFFNNNAKKLKLFELIKEQNTPSIVYVKSPDEAYKLANEYLNWLEDRNNIVNPNLDIFEWMDKNISPDWQLKRLLQNGIGAHNGALPRHIVTTEIDLFNDGHLKVLFATVSLIEGVNTVAKNMFIYSRNKGRNLIDFFDFANIRGRAGRMGHYFTGNVFLFNEEPDLENFIIDVPSIDQNEVSDEILVNIPDMDVVDMERKEQLNYDIDMELQTIIKNNLISVRGQKALYTFIWENYHDLDYLKWNNIPNYNQLWRTLYLGYKFLKGKDNEGLMKNKAVTALKLVNEPLSQLIKEQKIYFEDEKKKDPLNYAIDKILKFQRNEANFEIPKLLAVIESIQKYVFERKEVKKYGDYTFFASILENEKIDERFQFLIDYGVPSSAIKKISQKIPEELEGDSNIVRYLQSNLDSIDFLLLSYEKNLILKALI</sequence>
<dbReference type="GO" id="GO:0003676">
    <property type="term" value="F:nucleic acid binding"/>
    <property type="evidence" value="ECO:0007669"/>
    <property type="project" value="InterPro"/>
</dbReference>
<protein>
    <submittedName>
        <fullName evidence="7">DEAD/DEAH box helicase</fullName>
    </submittedName>
</protein>
<reference evidence="7" key="2">
    <citation type="journal article" date="2023" name="Food Microbiol.">
        <title>Evaluation of the fermentation potential of lactic acid bacteria isolated from herbs, fruits and vegetables as starter cultures in nut-based milk alternatives.</title>
        <authorList>
            <person name="Huang W."/>
            <person name="Dong A."/>
            <person name="Pham H.T."/>
            <person name="Zhou C."/>
            <person name="Huo Z."/>
            <person name="Watjen A.P."/>
            <person name="Prakash S."/>
            <person name="Bang-Berthelsen C.H."/>
            <person name="Turner M.S."/>
        </authorList>
    </citation>
    <scope>NUCLEOTIDE SEQUENCE</scope>
    <source>
        <strain evidence="7">3</strain>
    </source>
</reference>
<dbReference type="InterPro" id="IPR001650">
    <property type="entry name" value="Helicase_C-like"/>
</dbReference>
<evidence type="ECO:0000256" key="4">
    <source>
        <dbReference type="ARBA" id="ARBA00022840"/>
    </source>
</evidence>
<dbReference type="InterPro" id="IPR027417">
    <property type="entry name" value="P-loop_NTPase"/>
</dbReference>
<dbReference type="PANTHER" id="PTHR12131">
    <property type="entry name" value="ATP-DEPENDENT RNA AND DNA HELICASE"/>
    <property type="match status" value="1"/>
</dbReference>
<dbReference type="InterPro" id="IPR011545">
    <property type="entry name" value="DEAD/DEAH_box_helicase_dom"/>
</dbReference>